<accession>A0A381WKG8</accession>
<dbReference type="SUPFAM" id="SSF54523">
    <property type="entry name" value="Pili subunits"/>
    <property type="match status" value="1"/>
</dbReference>
<evidence type="ECO:0000313" key="1">
    <source>
        <dbReference type="EMBL" id="SVA52791.1"/>
    </source>
</evidence>
<feature type="non-terminal residue" evidence="1">
    <location>
        <position position="150"/>
    </location>
</feature>
<dbReference type="InterPro" id="IPR045584">
    <property type="entry name" value="Pilin-like"/>
</dbReference>
<protein>
    <submittedName>
        <fullName evidence="1">Uncharacterized protein</fullName>
    </submittedName>
</protein>
<reference evidence="1" key="1">
    <citation type="submission" date="2018-05" db="EMBL/GenBank/DDBJ databases">
        <authorList>
            <person name="Lanie J.A."/>
            <person name="Ng W.-L."/>
            <person name="Kazmierczak K.M."/>
            <person name="Andrzejewski T.M."/>
            <person name="Davidsen T.M."/>
            <person name="Wayne K.J."/>
            <person name="Tettelin H."/>
            <person name="Glass J.I."/>
            <person name="Rusch D."/>
            <person name="Podicherti R."/>
            <person name="Tsui H.-C.T."/>
            <person name="Winkler M.E."/>
        </authorList>
    </citation>
    <scope>NUCLEOTIDE SEQUENCE</scope>
</reference>
<dbReference type="AlphaFoldDB" id="A0A381WKG8"/>
<proteinExistence type="predicted"/>
<name>A0A381WKG8_9ZZZZ</name>
<dbReference type="EMBL" id="UINC01012037">
    <property type="protein sequence ID" value="SVA52791.1"/>
    <property type="molecule type" value="Genomic_DNA"/>
</dbReference>
<sequence>MNQLPKNFLNQIKNIRGNSLMEFAVTTALMATLAATAGPKLSKLSEGAKAKKSMSELDKLASQALNFYQQTANIEGRGRFPGQDKYNQKVGGHTDNQAILDDILDVYDASGNITDPADFVVFSEDDGTEWVSIFGVSNYDYPKPDAATLR</sequence>
<gene>
    <name evidence="1" type="ORF">METZ01_LOCUS105645</name>
</gene>
<organism evidence="1">
    <name type="scientific">marine metagenome</name>
    <dbReference type="NCBI Taxonomy" id="408172"/>
    <lineage>
        <taxon>unclassified sequences</taxon>
        <taxon>metagenomes</taxon>
        <taxon>ecological metagenomes</taxon>
    </lineage>
</organism>